<evidence type="ECO:0000313" key="1">
    <source>
        <dbReference type="EMBL" id="KAF2633753.1"/>
    </source>
</evidence>
<keyword evidence="2" id="KW-1185">Reference proteome</keyword>
<name>A0ACB6SID0_9PLEO</name>
<dbReference type="Proteomes" id="UP000799754">
    <property type="component" value="Unassembled WGS sequence"/>
</dbReference>
<comment type="caution">
    <text evidence="1">The sequence shown here is derived from an EMBL/GenBank/DDBJ whole genome shotgun (WGS) entry which is preliminary data.</text>
</comment>
<dbReference type="EMBL" id="MU006701">
    <property type="protein sequence ID" value="KAF2633753.1"/>
    <property type="molecule type" value="Genomic_DNA"/>
</dbReference>
<gene>
    <name evidence="1" type="ORF">BU25DRAFT_405620</name>
</gene>
<organism evidence="1 2">
    <name type="scientific">Macroventuria anomochaeta</name>
    <dbReference type="NCBI Taxonomy" id="301207"/>
    <lineage>
        <taxon>Eukaryota</taxon>
        <taxon>Fungi</taxon>
        <taxon>Dikarya</taxon>
        <taxon>Ascomycota</taxon>
        <taxon>Pezizomycotina</taxon>
        <taxon>Dothideomycetes</taxon>
        <taxon>Pleosporomycetidae</taxon>
        <taxon>Pleosporales</taxon>
        <taxon>Pleosporineae</taxon>
        <taxon>Didymellaceae</taxon>
        <taxon>Macroventuria</taxon>
    </lineage>
</organism>
<accession>A0ACB6SID0</accession>
<proteinExistence type="predicted"/>
<evidence type="ECO:0000313" key="2">
    <source>
        <dbReference type="Proteomes" id="UP000799754"/>
    </source>
</evidence>
<sequence length="250" mass="27718">MASIGRPLALRRNICASCAKSWNRARFGLQNSDRIQRRYKYYIAPEGEQARPITGFYAEMLKKAPSQAPTVSNDTSNDRAPPAPPTPQSTDSPKSQKEITLERARTVFGSKPGVRERRIEIDAASKEVAGIRVPPKPTEPDNCCMSGCVNCVWDMYRDEMEEWAGQSAKARAAIQAKREQAESSGSMVAEQGSPNHVAVSMDDDGGRSETNWTEGAGESKLFDDIPVGIREFMKTEKKLKQRHKAEEIPT</sequence>
<reference evidence="1" key="1">
    <citation type="journal article" date="2020" name="Stud. Mycol.">
        <title>101 Dothideomycetes genomes: a test case for predicting lifestyles and emergence of pathogens.</title>
        <authorList>
            <person name="Haridas S."/>
            <person name="Albert R."/>
            <person name="Binder M."/>
            <person name="Bloem J."/>
            <person name="Labutti K."/>
            <person name="Salamov A."/>
            <person name="Andreopoulos B."/>
            <person name="Baker S."/>
            <person name="Barry K."/>
            <person name="Bills G."/>
            <person name="Bluhm B."/>
            <person name="Cannon C."/>
            <person name="Castanera R."/>
            <person name="Culley D."/>
            <person name="Daum C."/>
            <person name="Ezra D."/>
            <person name="Gonzalez J."/>
            <person name="Henrissat B."/>
            <person name="Kuo A."/>
            <person name="Liang C."/>
            <person name="Lipzen A."/>
            <person name="Lutzoni F."/>
            <person name="Magnuson J."/>
            <person name="Mondo S."/>
            <person name="Nolan M."/>
            <person name="Ohm R."/>
            <person name="Pangilinan J."/>
            <person name="Park H.-J."/>
            <person name="Ramirez L."/>
            <person name="Alfaro M."/>
            <person name="Sun H."/>
            <person name="Tritt A."/>
            <person name="Yoshinaga Y."/>
            <person name="Zwiers L.-H."/>
            <person name="Turgeon B."/>
            <person name="Goodwin S."/>
            <person name="Spatafora J."/>
            <person name="Crous P."/>
            <person name="Grigoriev I."/>
        </authorList>
    </citation>
    <scope>NUCLEOTIDE SEQUENCE</scope>
    <source>
        <strain evidence="1">CBS 525.71</strain>
    </source>
</reference>
<protein>
    <submittedName>
        <fullName evidence="1">Uncharacterized protein</fullName>
    </submittedName>
</protein>